<evidence type="ECO:0000313" key="1">
    <source>
        <dbReference type="EMBL" id="GGO03735.1"/>
    </source>
</evidence>
<name>A0A830GTC0_9EURY</name>
<evidence type="ECO:0008006" key="3">
    <source>
        <dbReference type="Google" id="ProtNLM"/>
    </source>
</evidence>
<dbReference type="AlphaFoldDB" id="A0A830GTC0"/>
<evidence type="ECO:0000313" key="2">
    <source>
        <dbReference type="Proteomes" id="UP000605784"/>
    </source>
</evidence>
<comment type="caution">
    <text evidence="1">The sequence shown here is derived from an EMBL/GenBank/DDBJ whole genome shotgun (WGS) entry which is preliminary data.</text>
</comment>
<dbReference type="Proteomes" id="UP000605784">
    <property type="component" value="Unassembled WGS sequence"/>
</dbReference>
<proteinExistence type="predicted"/>
<gene>
    <name evidence="1" type="ORF">GCM10009030_39700</name>
</gene>
<organism evidence="1 2">
    <name type="scientific">Haloarcula pellucida</name>
    <dbReference type="NCBI Taxonomy" id="1427151"/>
    <lineage>
        <taxon>Archaea</taxon>
        <taxon>Methanobacteriati</taxon>
        <taxon>Methanobacteriota</taxon>
        <taxon>Stenosarchaea group</taxon>
        <taxon>Halobacteria</taxon>
        <taxon>Halobacteriales</taxon>
        <taxon>Haloarculaceae</taxon>
        <taxon>Haloarcula</taxon>
    </lineage>
</organism>
<protein>
    <recommendedName>
        <fullName evidence="3">Ribbon-helix-helix protein, copG family</fullName>
    </recommendedName>
</protein>
<sequence>MCNTQEHTAMTRDKRIATSVTSEDKLDFQIAAMRRDVSESELLREIVDDFLEEEDIPDEVREYFKEELESDQGNPKTVATAD</sequence>
<accession>A0A830GTC0</accession>
<dbReference type="EMBL" id="BMOU01000008">
    <property type="protein sequence ID" value="GGO03735.1"/>
    <property type="molecule type" value="Genomic_DNA"/>
</dbReference>
<reference evidence="1" key="2">
    <citation type="submission" date="2020-09" db="EMBL/GenBank/DDBJ databases">
        <authorList>
            <person name="Sun Q."/>
            <person name="Ohkuma M."/>
        </authorList>
    </citation>
    <scope>NUCLEOTIDE SEQUENCE</scope>
    <source>
        <strain evidence="1">JCM 17820</strain>
    </source>
</reference>
<reference evidence="1" key="1">
    <citation type="journal article" date="2014" name="Int. J. Syst. Evol. Microbiol.">
        <title>Complete genome sequence of Corynebacterium casei LMG S-19264T (=DSM 44701T), isolated from a smear-ripened cheese.</title>
        <authorList>
            <consortium name="US DOE Joint Genome Institute (JGI-PGF)"/>
            <person name="Walter F."/>
            <person name="Albersmeier A."/>
            <person name="Kalinowski J."/>
            <person name="Ruckert C."/>
        </authorList>
    </citation>
    <scope>NUCLEOTIDE SEQUENCE</scope>
    <source>
        <strain evidence="1">JCM 17820</strain>
    </source>
</reference>
<keyword evidence="2" id="KW-1185">Reference proteome</keyword>